<name>A0A1M6NL98_REIAG</name>
<reference evidence="3" key="1">
    <citation type="submission" date="2016-11" db="EMBL/GenBank/DDBJ databases">
        <authorList>
            <person name="Varghese N."/>
            <person name="Submissions S."/>
        </authorList>
    </citation>
    <scope>NUCLEOTIDE SEQUENCE [LARGE SCALE GENOMIC DNA]</scope>
    <source>
        <strain evidence="3">DSM 26134</strain>
    </source>
</reference>
<evidence type="ECO:0000256" key="1">
    <source>
        <dbReference type="SAM" id="SignalP"/>
    </source>
</evidence>
<evidence type="ECO:0008006" key="4">
    <source>
        <dbReference type="Google" id="ProtNLM"/>
    </source>
</evidence>
<sequence>MKQLLLLFSFAATIAHAQIDVNTEASLRGISVYDQKIIWVSGSHGALAKTEDGGITWATVKIPGTDSLDFRDVEVLSPTEVVVMSAGLGNKSNVYRTIDAGVTWKSVFANNYPEGFFNGISFSDSKTGVLTGDPIANKLFVLKTKNGGASWKRVNPNKLPMMAENEAGGFAASGSHLYLGDNFFMNGTGGRMARILKANSSFSVWSAIYVPFIQGESSQGIFSLDFCDEKHGVAVGGDYTKENQGSDNVMITEDGGESWVPADNFPVYQSSVRFVSCDQVVSTGPGGTYVSNDGGYTWQKTTYEGYHTLDVAPDGSIWAAGSGGRVMKIIL</sequence>
<accession>A0A1M6NL98</accession>
<dbReference type="Proteomes" id="UP000184474">
    <property type="component" value="Unassembled WGS sequence"/>
</dbReference>
<dbReference type="RefSeq" id="WP_073121207.1">
    <property type="nucleotide sequence ID" value="NZ_FRAA01000002.1"/>
</dbReference>
<dbReference type="InterPro" id="IPR015943">
    <property type="entry name" value="WD40/YVTN_repeat-like_dom_sf"/>
</dbReference>
<proteinExistence type="predicted"/>
<dbReference type="InterPro" id="IPR036278">
    <property type="entry name" value="Sialidase_sf"/>
</dbReference>
<dbReference type="Gene3D" id="2.130.10.10">
    <property type="entry name" value="YVTN repeat-like/Quinoprotein amine dehydrogenase"/>
    <property type="match status" value="2"/>
</dbReference>
<evidence type="ECO:0000313" key="2">
    <source>
        <dbReference type="EMBL" id="SHJ96468.1"/>
    </source>
</evidence>
<feature type="chain" id="PRO_5012477752" description="Photosynthesis system II assembly factor Ycf48/Hcf136-like domain-containing protein" evidence="1">
    <location>
        <begin position="18"/>
        <end position="331"/>
    </location>
</feature>
<protein>
    <recommendedName>
        <fullName evidence="4">Photosynthesis system II assembly factor Ycf48/Hcf136-like domain-containing protein</fullName>
    </recommendedName>
</protein>
<keyword evidence="3" id="KW-1185">Reference proteome</keyword>
<dbReference type="STRING" id="156994.SAMN04488028_102302"/>
<dbReference type="InterPro" id="IPR002860">
    <property type="entry name" value="BNR_rpt"/>
</dbReference>
<feature type="signal peptide" evidence="1">
    <location>
        <begin position="1"/>
        <end position="17"/>
    </location>
</feature>
<dbReference type="SUPFAM" id="SSF50939">
    <property type="entry name" value="Sialidases"/>
    <property type="match status" value="1"/>
</dbReference>
<dbReference type="AlphaFoldDB" id="A0A1M6NL98"/>
<evidence type="ECO:0000313" key="3">
    <source>
        <dbReference type="Proteomes" id="UP000184474"/>
    </source>
</evidence>
<dbReference type="PANTHER" id="PTHR47199:SF2">
    <property type="entry name" value="PHOTOSYSTEM II STABILITY_ASSEMBLY FACTOR HCF136, CHLOROPLASTIC"/>
    <property type="match status" value="1"/>
</dbReference>
<gene>
    <name evidence="2" type="ORF">SAMN04488028_102302</name>
</gene>
<keyword evidence="1" id="KW-0732">Signal</keyword>
<organism evidence="2 3">
    <name type="scientific">Reichenbachiella agariperforans</name>
    <dbReference type="NCBI Taxonomy" id="156994"/>
    <lineage>
        <taxon>Bacteria</taxon>
        <taxon>Pseudomonadati</taxon>
        <taxon>Bacteroidota</taxon>
        <taxon>Cytophagia</taxon>
        <taxon>Cytophagales</taxon>
        <taxon>Reichenbachiellaceae</taxon>
        <taxon>Reichenbachiella</taxon>
    </lineage>
</organism>
<dbReference type="PANTHER" id="PTHR47199">
    <property type="entry name" value="PHOTOSYSTEM II STABILITY/ASSEMBLY FACTOR HCF136, CHLOROPLASTIC"/>
    <property type="match status" value="1"/>
</dbReference>
<dbReference type="EMBL" id="FRAA01000002">
    <property type="protein sequence ID" value="SHJ96468.1"/>
    <property type="molecule type" value="Genomic_DNA"/>
</dbReference>
<dbReference type="Pfam" id="PF02012">
    <property type="entry name" value="BNR"/>
    <property type="match status" value="1"/>
</dbReference>